<evidence type="ECO:0000256" key="14">
    <source>
        <dbReference type="ARBA" id="ARBA00023136"/>
    </source>
</evidence>
<dbReference type="Pfam" id="PF00502">
    <property type="entry name" value="Phycobilisome"/>
    <property type="match status" value="2"/>
</dbReference>
<feature type="domain" description="PBS-linker" evidence="22">
    <location>
        <begin position="495"/>
        <end position="680"/>
    </location>
</feature>
<keyword evidence="4" id="KW-0813">Transport</keyword>
<evidence type="ECO:0000256" key="4">
    <source>
        <dbReference type="ARBA" id="ARBA00022448"/>
    </source>
</evidence>
<evidence type="ECO:0000313" key="23">
    <source>
        <dbReference type="EMBL" id="AOV83730.1"/>
    </source>
</evidence>
<comment type="subcellular location">
    <subcellularLocation>
        <location evidence="1">Plastid</location>
        <location evidence="1">Chloroplast thylakoid membrane</location>
        <topology evidence="1">Peripheral membrane protein</topology>
        <orientation evidence="1">Stromal side</orientation>
    </subcellularLocation>
</comment>
<keyword evidence="7" id="KW-0042">Antenna complex</keyword>
<evidence type="ECO:0000256" key="5">
    <source>
        <dbReference type="ARBA" id="ARBA00022528"/>
    </source>
</evidence>
<dbReference type="GO" id="GO:0015979">
    <property type="term" value="P:photosynthesis"/>
    <property type="evidence" value="ECO:0007669"/>
    <property type="project" value="UniProtKB-KW"/>
</dbReference>
<dbReference type="InterPro" id="IPR038255">
    <property type="entry name" value="PBS_linker_sf"/>
</dbReference>
<dbReference type="PANTHER" id="PTHR34011">
    <property type="entry name" value="PHYCOBILISOME 32.1 KDA LINKER POLYPEPTIDE, PHYCOCYANIN-ASSOCIATED, ROD 2-RELATED"/>
    <property type="match status" value="1"/>
</dbReference>
<feature type="domain" description="PBS-linker" evidence="22">
    <location>
        <begin position="244"/>
        <end position="424"/>
    </location>
</feature>
<keyword evidence="15" id="KW-0456">Lyase</keyword>
<evidence type="ECO:0000256" key="15">
    <source>
        <dbReference type="ARBA" id="ARBA00023239"/>
    </source>
</evidence>
<keyword evidence="5 23" id="KW-0150">Chloroplast</keyword>
<dbReference type="InterPro" id="IPR012128">
    <property type="entry name" value="Phycobilisome_asu/bsu"/>
</dbReference>
<dbReference type="SUPFAM" id="SSF46458">
    <property type="entry name" value="Globin-like"/>
    <property type="match status" value="1"/>
</dbReference>
<dbReference type="PROSITE" id="PS51445">
    <property type="entry name" value="PBS_LINKER"/>
    <property type="match status" value="3"/>
</dbReference>
<keyword evidence="14" id="KW-0472">Membrane</keyword>
<evidence type="ECO:0000256" key="11">
    <source>
        <dbReference type="ARBA" id="ARBA00022982"/>
    </source>
</evidence>
<keyword evidence="8 23" id="KW-0934">Plastid</keyword>
<evidence type="ECO:0000256" key="16">
    <source>
        <dbReference type="ARBA" id="ARBA00023307"/>
    </source>
</evidence>
<dbReference type="EMBL" id="KU892652">
    <property type="protein sequence ID" value="AOV83730.1"/>
    <property type="molecule type" value="Genomic_DNA"/>
</dbReference>
<keyword evidence="16" id="KW-0089">Bile pigment</keyword>
<reference evidence="23" key="1">
    <citation type="submission" date="2016-03" db="EMBL/GenBank/DDBJ databases">
        <title>Complete plastid genome of Kappaphycus alvarezii.</title>
        <authorList>
            <person name="Zhang L."/>
            <person name="Liu T."/>
            <person name="Liu N."/>
        </authorList>
    </citation>
    <scope>NUCLEOTIDE SEQUENCE</scope>
</reference>
<dbReference type="InterPro" id="IPR001297">
    <property type="entry name" value="PBS_linker_dom"/>
</dbReference>
<comment type="similarity">
    <text evidence="2">Belongs to the phycobiliprotein family.</text>
</comment>
<dbReference type="AlphaFoldDB" id="A0A2H4FHD9"/>
<evidence type="ECO:0000256" key="13">
    <source>
        <dbReference type="ARBA" id="ARBA00023078"/>
    </source>
</evidence>
<protein>
    <recommendedName>
        <fullName evidence="3">Phycobiliprotein ApcE</fullName>
    </recommendedName>
    <alternativeName>
        <fullName evidence="20">Anchor polypeptide</fullName>
    </alternativeName>
    <alternativeName>
        <fullName evidence="19">PBS-anchor protein</fullName>
    </alternativeName>
    <alternativeName>
        <fullName evidence="18">Phycobilisome linker polypeptide</fullName>
    </alternativeName>
</protein>
<gene>
    <name evidence="23" type="primary">apcE</name>
    <name evidence="23" type="ORF">mogbl146</name>
</gene>
<evidence type="ECO:0000259" key="22">
    <source>
        <dbReference type="PROSITE" id="PS51445"/>
    </source>
</evidence>
<evidence type="ECO:0000256" key="20">
    <source>
        <dbReference type="ARBA" id="ARBA00033322"/>
    </source>
</evidence>
<dbReference type="InterPro" id="IPR009050">
    <property type="entry name" value="Globin-like_sf"/>
</dbReference>
<sequence>MSVKASSGSPLARPQLYRTASISTIAQAEQQDRFLQLGELNELVAFLNSGNKRLEVAELLSKNANILIAKAADKIFVGGSAISYLERPQASFLADSFSESMSSIDSLSGDTQNDVLQGFVSVFSNNDSLPPGFKPINVVRYGSTRMKKSLRDLDWFLRYLTYAIVAGDPNILSVNIRGLRELIDNACSSAAASVALREMRKIALTIFREDIESQSLVQQYFNVVIREFDAASLTDKLRKRTSSDLQGLRLPQIYSKAGIRRQKFVMKTSLSTEEKNTIIRACYRQVFERDISRAYSLSFSDLESKVKNGQLSVKEFIRFLGKSNIYRQQFLEPFVNSRSLELAFRHFLGRGPSSLEEFQKYFSILSTKGLNGLIDGLINSTEYADYFSEETVPYLRDLGEEAQESRNWGAQIDLLNYSAVFRKIPQFVTLFSNYKNNLPDQHPYGLSNDPLFIQFGAIFPKNLMNLRKNAAPFGKDTRRILVRCGPGIYNQISNPALRSKLVGSLGPKIFKFSIFDKQDNNTEVQKQLDQVIKAVYLRVFGRFVYQEEQLIIQKFENQLRNGQISIKNFVRQLAKSSIFRSLYWQPLYICKAIEYIHNRLLGRPTYGRQDINQYFDIIYKSGYYQFIDAIIDSNEYNESFGDNIVPYERYITPYAVSARSLRLVTPIISLKQKKLINISNVNDFAVFTGFSEKRSLNNIQQRIRQGVSSQRDQNVIFSLHKDTNIESKRQVIRAIYRQIFERDLNSFTIGDEFYNLEKALIANEVTVKQFVEKLGLSNLYIKEFYVPYSNTKVIELGTKHFLGRAPNNQAEIRYYNQILASQGLSYFIHTLVNSDEYKCIFGLYTVPYRRFPTLPAANFPNTEKLYNTLTKQNRIVIVPSFRSIVGNQ</sequence>
<dbReference type="InterPro" id="IPR038719">
    <property type="entry name" value="Phycobilisome_asu/bsu_sf"/>
</dbReference>
<dbReference type="GO" id="GO:0030089">
    <property type="term" value="C:phycobilisome"/>
    <property type="evidence" value="ECO:0007669"/>
    <property type="project" value="UniProtKB-UniRule"/>
</dbReference>
<comment type="function">
    <text evidence="17">This protein is postulated to act both as terminal energy acceptor and as a linker polypeptide that stabilizes the phycobilisome architecture. May have intrinsic bilin lyase activity.</text>
</comment>
<proteinExistence type="inferred from homology"/>
<keyword evidence="12" id="KW-0157">Chromophore</keyword>
<evidence type="ECO:0000256" key="10">
    <source>
        <dbReference type="ARBA" id="ARBA00022738"/>
    </source>
</evidence>
<dbReference type="PANTHER" id="PTHR34011:SF6">
    <property type="entry name" value="PHYCOBILIPROTEIN APCE"/>
    <property type="match status" value="1"/>
</dbReference>
<keyword evidence="10 21" id="KW-0605">Phycobilisome</keyword>
<dbReference type="GO" id="GO:0016829">
    <property type="term" value="F:lyase activity"/>
    <property type="evidence" value="ECO:0007669"/>
    <property type="project" value="UniProtKB-KW"/>
</dbReference>
<comment type="similarity">
    <text evidence="21">Belongs to the phycobilisome linker protein family.</text>
</comment>
<dbReference type="Pfam" id="PF00427">
    <property type="entry name" value="PBS_linker_poly"/>
    <property type="match status" value="3"/>
</dbReference>
<evidence type="ECO:0000256" key="17">
    <source>
        <dbReference type="ARBA" id="ARBA00025203"/>
    </source>
</evidence>
<name>A0A2H4FHD9_9FLOR</name>
<evidence type="ECO:0000256" key="2">
    <source>
        <dbReference type="ARBA" id="ARBA00008182"/>
    </source>
</evidence>
<evidence type="ECO:0000256" key="18">
    <source>
        <dbReference type="ARBA" id="ARBA00029643"/>
    </source>
</evidence>
<dbReference type="SMR" id="A0A2H4FHD9"/>
<geneLocation type="chloroplast" evidence="23"/>
<evidence type="ECO:0000256" key="1">
    <source>
        <dbReference type="ARBA" id="ARBA00004185"/>
    </source>
</evidence>
<keyword evidence="13" id="KW-0793">Thylakoid</keyword>
<evidence type="ECO:0000256" key="21">
    <source>
        <dbReference type="PROSITE-ProRule" id="PRU00775"/>
    </source>
</evidence>
<evidence type="ECO:0000256" key="3">
    <source>
        <dbReference type="ARBA" id="ARBA00018674"/>
    </source>
</evidence>
<keyword evidence="9" id="KW-0677">Repeat</keyword>
<dbReference type="GO" id="GO:0009535">
    <property type="term" value="C:chloroplast thylakoid membrane"/>
    <property type="evidence" value="ECO:0007669"/>
    <property type="project" value="UniProtKB-SubCell"/>
</dbReference>
<organism evidence="23">
    <name type="scientific">Kappaphycus alvarezii</name>
    <dbReference type="NCBI Taxonomy" id="38544"/>
    <lineage>
        <taxon>Eukaryota</taxon>
        <taxon>Rhodophyta</taxon>
        <taxon>Florideophyceae</taxon>
        <taxon>Rhodymeniophycidae</taxon>
        <taxon>Gigartinales</taxon>
        <taxon>Solieriaceae</taxon>
        <taxon>Kappaphycus</taxon>
    </lineage>
</organism>
<keyword evidence="6" id="KW-0602">Photosynthesis</keyword>
<feature type="domain" description="PBS-linker" evidence="22">
    <location>
        <begin position="697"/>
        <end position="874"/>
    </location>
</feature>
<dbReference type="Gene3D" id="1.10.3130.20">
    <property type="entry name" value="Phycobilisome linker domain"/>
    <property type="match status" value="3"/>
</dbReference>
<evidence type="ECO:0000256" key="19">
    <source>
        <dbReference type="ARBA" id="ARBA00031629"/>
    </source>
</evidence>
<evidence type="ECO:0000256" key="8">
    <source>
        <dbReference type="ARBA" id="ARBA00022640"/>
    </source>
</evidence>
<dbReference type="Gene3D" id="1.10.490.20">
    <property type="entry name" value="Phycocyanins"/>
    <property type="match status" value="1"/>
</dbReference>
<accession>A0A2H4FHD9</accession>
<keyword evidence="11" id="KW-0249">Electron transport</keyword>
<evidence type="ECO:0000256" key="6">
    <source>
        <dbReference type="ARBA" id="ARBA00022531"/>
    </source>
</evidence>
<evidence type="ECO:0000256" key="12">
    <source>
        <dbReference type="ARBA" id="ARBA00022991"/>
    </source>
</evidence>
<evidence type="ECO:0000256" key="9">
    <source>
        <dbReference type="ARBA" id="ARBA00022737"/>
    </source>
</evidence>
<evidence type="ECO:0000256" key="7">
    <source>
        <dbReference type="ARBA" id="ARBA00022549"/>
    </source>
</evidence>